<dbReference type="PANTHER" id="PTHR33527">
    <property type="entry name" value="OS07G0274300 PROTEIN"/>
    <property type="match status" value="1"/>
</dbReference>
<dbReference type="AlphaFoldDB" id="A0AAV5HEK8"/>
<dbReference type="Proteomes" id="UP001054252">
    <property type="component" value="Unassembled WGS sequence"/>
</dbReference>
<evidence type="ECO:0000313" key="2">
    <source>
        <dbReference type="Proteomes" id="UP001054252"/>
    </source>
</evidence>
<protein>
    <submittedName>
        <fullName evidence="1">Uncharacterized protein</fullName>
    </submittedName>
</protein>
<reference evidence="1 2" key="1">
    <citation type="journal article" date="2021" name="Commun. Biol.">
        <title>The genome of Shorea leprosula (Dipterocarpaceae) highlights the ecological relevance of drought in aseasonal tropical rainforests.</title>
        <authorList>
            <person name="Ng K.K.S."/>
            <person name="Kobayashi M.J."/>
            <person name="Fawcett J.A."/>
            <person name="Hatakeyama M."/>
            <person name="Paape T."/>
            <person name="Ng C.H."/>
            <person name="Ang C.C."/>
            <person name="Tnah L.H."/>
            <person name="Lee C.T."/>
            <person name="Nishiyama T."/>
            <person name="Sese J."/>
            <person name="O'Brien M.J."/>
            <person name="Copetti D."/>
            <person name="Mohd Noor M.I."/>
            <person name="Ong R.C."/>
            <person name="Putra M."/>
            <person name="Sireger I.Z."/>
            <person name="Indrioko S."/>
            <person name="Kosugi Y."/>
            <person name="Izuno A."/>
            <person name="Isagi Y."/>
            <person name="Lee S.L."/>
            <person name="Shimizu K.K."/>
        </authorList>
    </citation>
    <scope>NUCLEOTIDE SEQUENCE [LARGE SCALE GENOMIC DNA]</scope>
    <source>
        <strain evidence="1">214</strain>
    </source>
</reference>
<sequence length="278" mass="31282">MESITLEELHTFHAIDRDIFSRLVLTFQRDIAESLLVMATWLWLEDRGYPNIIVKMVRLSDPLVDALADEAAACLSVLGSTNPSIPPNGGLPLHARVMEKEITLHVFNQNKFTAISGIKNFLNTVCARIFTDILQRVLGSPSQVIPNSPLNVPGFPHPLFGAVAIMPRAISNDFPPGGLWGWHSTNNATEDDRTMFLTFSRGFPVTEDEVRELFTKMYGECVQSVQMQENASSNGQPLFARLVLLSITTVDQILCGRRMAKFRINGKHIWARKYERRE</sequence>
<dbReference type="EMBL" id="BPVZ01000002">
    <property type="protein sequence ID" value="GKU87248.1"/>
    <property type="molecule type" value="Genomic_DNA"/>
</dbReference>
<proteinExistence type="predicted"/>
<organism evidence="1 2">
    <name type="scientific">Rubroshorea leprosula</name>
    <dbReference type="NCBI Taxonomy" id="152421"/>
    <lineage>
        <taxon>Eukaryota</taxon>
        <taxon>Viridiplantae</taxon>
        <taxon>Streptophyta</taxon>
        <taxon>Embryophyta</taxon>
        <taxon>Tracheophyta</taxon>
        <taxon>Spermatophyta</taxon>
        <taxon>Magnoliopsida</taxon>
        <taxon>eudicotyledons</taxon>
        <taxon>Gunneridae</taxon>
        <taxon>Pentapetalae</taxon>
        <taxon>rosids</taxon>
        <taxon>malvids</taxon>
        <taxon>Malvales</taxon>
        <taxon>Dipterocarpaceae</taxon>
        <taxon>Rubroshorea</taxon>
    </lineage>
</organism>
<name>A0AAV5HEK8_9ROSI</name>
<comment type="caution">
    <text evidence="1">The sequence shown here is derived from an EMBL/GenBank/DDBJ whole genome shotgun (WGS) entry which is preliminary data.</text>
</comment>
<dbReference type="PANTHER" id="PTHR33527:SF18">
    <property type="entry name" value="F13O11.17 PROTEIN"/>
    <property type="match status" value="1"/>
</dbReference>
<evidence type="ECO:0000313" key="1">
    <source>
        <dbReference type="EMBL" id="GKU87248.1"/>
    </source>
</evidence>
<accession>A0AAV5HEK8</accession>
<keyword evidence="2" id="KW-1185">Reference proteome</keyword>
<gene>
    <name evidence="1" type="ORF">SLEP1_g1685</name>
</gene>